<dbReference type="NCBIfam" id="NF003372">
    <property type="entry name" value="PRK04447.1-5"/>
    <property type="match status" value="1"/>
</dbReference>
<dbReference type="InterPro" id="IPR002805">
    <property type="entry name" value="Nict_dMeBzImd_PRibTrfase_arc"/>
</dbReference>
<dbReference type="AlphaFoldDB" id="A0A7C5TIG0"/>
<dbReference type="InterPro" id="IPR003200">
    <property type="entry name" value="Nict_dMeBzImd_PRibTrfase"/>
</dbReference>
<sequence>MINSIEIIDFKGFAKPIIEGFNKLQINALYFIASSKTSTIPGISIAGSDPTATLYTPTLDVEYLVLGKPKSLDIIPITPDGIPTPALLTRTSLRILKVPHLVIDCGTYAEPQIPHIKLPGKSIGGRIDIEDALAIENVVKLYDNGRVLGYMVGEKDLVFIVGESMPGGTTTAMAIMEALGYKAIGRVSSASPMNPHNLKKEVFMKALEKSCLQLPIDDVFKAISIFGDPLHISIAGFVSGAVEKGSKILLAGGTQMCAVLAILKRLNIDISGKVAIGTTRWIVKDSSADIAGLVKDIAPEVPIIYPMLSFVDAPYKGLIAYENGYVKEGVGAGGTIVAALIKGFNIDDVKRAIYTEYQKLVVEGYVSEYKKN</sequence>
<name>A0A7C5TIG0_9CREN</name>
<gene>
    <name evidence="2" type="ORF">ENM84_05645</name>
</gene>
<dbReference type="Gene3D" id="3.40.50.10210">
    <property type="match status" value="1"/>
</dbReference>
<accession>A0A7C5TIG0</accession>
<dbReference type="HAMAP" id="MF_01086">
    <property type="entry name" value="UPF0284"/>
    <property type="match status" value="1"/>
</dbReference>
<reference evidence="2" key="1">
    <citation type="journal article" date="2020" name="mSystems">
        <title>Genome- and Community-Level Interaction Insights into Carbon Utilization and Element Cycling Functions of Hydrothermarchaeota in Hydrothermal Sediment.</title>
        <authorList>
            <person name="Zhou Z."/>
            <person name="Liu Y."/>
            <person name="Xu W."/>
            <person name="Pan J."/>
            <person name="Luo Z.H."/>
            <person name="Li M."/>
        </authorList>
    </citation>
    <scope>NUCLEOTIDE SEQUENCE [LARGE SCALE GENOMIC DNA]</scope>
    <source>
        <strain evidence="2">SpSt-1121</strain>
    </source>
</reference>
<protein>
    <recommendedName>
        <fullName evidence="1">UPF0284 protein ENM84_05645</fullName>
    </recommendedName>
</protein>
<evidence type="ECO:0000313" key="2">
    <source>
        <dbReference type="EMBL" id="HHP82131.1"/>
    </source>
</evidence>
<comment type="caution">
    <text evidence="2">The sequence shown here is derived from an EMBL/GenBank/DDBJ whole genome shotgun (WGS) entry which is preliminary data.</text>
</comment>
<organism evidence="2">
    <name type="scientific">Ignisphaera aggregans</name>
    <dbReference type="NCBI Taxonomy" id="334771"/>
    <lineage>
        <taxon>Archaea</taxon>
        <taxon>Thermoproteota</taxon>
        <taxon>Thermoprotei</taxon>
        <taxon>Desulfurococcales</taxon>
        <taxon>Desulfurococcaceae</taxon>
        <taxon>Ignisphaera</taxon>
    </lineage>
</organism>
<dbReference type="CDD" id="cd02439">
    <property type="entry name" value="DMB-PRT_CobT"/>
    <property type="match status" value="1"/>
</dbReference>
<dbReference type="InterPro" id="IPR036087">
    <property type="entry name" value="Nict_dMeBzImd_PRibTrfase_sf"/>
</dbReference>
<dbReference type="SUPFAM" id="SSF52733">
    <property type="entry name" value="Nicotinate mononucleotide:5,6-dimethylbenzimidazole phosphoribosyltransferase (CobT)"/>
    <property type="match status" value="1"/>
</dbReference>
<dbReference type="EMBL" id="DRZI01000240">
    <property type="protein sequence ID" value="HHP82131.1"/>
    <property type="molecule type" value="Genomic_DNA"/>
</dbReference>
<evidence type="ECO:0000256" key="1">
    <source>
        <dbReference type="HAMAP-Rule" id="MF_01086"/>
    </source>
</evidence>
<comment type="similarity">
    <text evidence="1">Belongs to the UPF0284 family.</text>
</comment>
<proteinExistence type="inferred from homology"/>
<dbReference type="PANTHER" id="PTHR38811">
    <property type="match status" value="1"/>
</dbReference>
<dbReference type="GO" id="GO:0008939">
    <property type="term" value="F:nicotinate-nucleotide-dimethylbenzimidazole phosphoribosyltransferase activity"/>
    <property type="evidence" value="ECO:0007669"/>
    <property type="project" value="InterPro"/>
</dbReference>
<dbReference type="NCBIfam" id="TIGR00303">
    <property type="entry name" value="nicotinate mononucleotide-dependent phosphoribosyltransferase CobT"/>
    <property type="match status" value="1"/>
</dbReference>
<dbReference type="PANTHER" id="PTHR38811:SF1">
    <property type="entry name" value="UPF0284 PROTEIN SLL1500"/>
    <property type="match status" value="1"/>
</dbReference>
<dbReference type="Pfam" id="PF02277">
    <property type="entry name" value="DBI_PRT"/>
    <property type="match status" value="1"/>
</dbReference>